<sequence length="567" mass="59883">MTVAALAATVGTVASATLVAVPAAAAPAIRNYVALGDSYSSGEGLAPYERGTNTTSNSCHRSDQAYPDLVADRLGRGTTFVFRACSGGRIAALTTSFKTEPAQTTWLSGTTDLVTISIGGNDAEWADTIRACAQVHNGGVDKPTLWDGFADCDAKIAAGPALIENITNHLYASYKLIRSKAPTAKIRVMTYPPIFPDRADTTKACALARRAGLTIALSATRERQMMNLQKQLNSAIVLATNRMRTDFELGDVFPADPTEDWGGYRYGHTIDCGDSGRPKPWINALRTENWPKAPMGKDLRAWWTANAKEVFVQSPGSFHPTVAGQKAMAQTMYRTLSFTAPATPLRILTTRLPQATAGTFYTASLQAKGGTLPYRWSVSRGDLPAGLTLAADGSITGTPHSVDGPATSTVTVVVADGRNVVESRQLSLSVRPGANPVTGVLVKAAMDGQPVPEGGQFFEASFVAQYRSGTVRITGSADGTEQVTVDDVLSVTVNRPDGTTRDLTRDFSGGCGPLAGSTLDLTPLLLPGDNTLTIVLRDQCGSAVGNTDIYLNAENTTFRPGVPVATT</sequence>
<dbReference type="GO" id="GO:0004806">
    <property type="term" value="F:triacylglycerol lipase activity"/>
    <property type="evidence" value="ECO:0007669"/>
    <property type="project" value="TreeGrafter"/>
</dbReference>
<feature type="active site" evidence="1">
    <location>
        <position position="319"/>
    </location>
</feature>
<comment type="caution">
    <text evidence="5">The sequence shown here is derived from an EMBL/GenBank/DDBJ whole genome shotgun (WGS) entry which is preliminary data.</text>
</comment>
<keyword evidence="6" id="KW-1185">Reference proteome</keyword>
<feature type="disulfide bond" evidence="2">
    <location>
        <begin position="59"/>
        <end position="85"/>
    </location>
</feature>
<evidence type="ECO:0000313" key="6">
    <source>
        <dbReference type="Proteomes" id="UP000635606"/>
    </source>
</evidence>
<dbReference type="InterPro" id="IPR013783">
    <property type="entry name" value="Ig-like_fold"/>
</dbReference>
<evidence type="ECO:0000256" key="3">
    <source>
        <dbReference type="SAM" id="SignalP"/>
    </source>
</evidence>
<keyword evidence="2" id="KW-1015">Disulfide bond</keyword>
<dbReference type="PANTHER" id="PTHR37981:SF1">
    <property type="entry name" value="SGNH HYDROLASE-TYPE ESTERASE DOMAIN-CONTAINING PROTEIN"/>
    <property type="match status" value="1"/>
</dbReference>
<feature type="active site" description="Nucleophile" evidence="1">
    <location>
        <position position="38"/>
    </location>
</feature>
<accession>A0A8J4EGC7</accession>
<name>A0A8J4EGC7_9ACTN</name>
<dbReference type="PANTHER" id="PTHR37981">
    <property type="entry name" value="LIPASE 2"/>
    <property type="match status" value="1"/>
</dbReference>
<dbReference type="EMBL" id="BOPH01000124">
    <property type="protein sequence ID" value="GIJ73764.1"/>
    <property type="molecule type" value="Genomic_DNA"/>
</dbReference>
<dbReference type="Gene3D" id="2.60.40.10">
    <property type="entry name" value="Immunoglobulins"/>
    <property type="match status" value="1"/>
</dbReference>
<dbReference type="Pfam" id="PF13472">
    <property type="entry name" value="Lipase_GDSL_2"/>
    <property type="match status" value="1"/>
</dbReference>
<dbReference type="SUPFAM" id="SSF52266">
    <property type="entry name" value="SGNH hydrolase"/>
    <property type="match status" value="1"/>
</dbReference>
<proteinExistence type="predicted"/>
<feature type="signal peptide" evidence="3">
    <location>
        <begin position="1"/>
        <end position="25"/>
    </location>
</feature>
<feature type="domain" description="SGNH hydrolase-type esterase" evidence="4">
    <location>
        <begin position="34"/>
        <end position="204"/>
    </location>
</feature>
<evidence type="ECO:0000256" key="1">
    <source>
        <dbReference type="PIRSR" id="PIRSR637460-1"/>
    </source>
</evidence>
<dbReference type="AlphaFoldDB" id="A0A8J4EGC7"/>
<dbReference type="InterPro" id="IPR013830">
    <property type="entry name" value="SGNH_hydro"/>
</dbReference>
<dbReference type="GO" id="GO:0019433">
    <property type="term" value="P:triglyceride catabolic process"/>
    <property type="evidence" value="ECO:0007669"/>
    <property type="project" value="TreeGrafter"/>
</dbReference>
<dbReference type="GO" id="GO:0005975">
    <property type="term" value="P:carbohydrate metabolic process"/>
    <property type="evidence" value="ECO:0007669"/>
    <property type="project" value="UniProtKB-ARBA"/>
</dbReference>
<keyword evidence="3" id="KW-0732">Signal</keyword>
<feature type="chain" id="PRO_5035310465" description="SGNH hydrolase-type esterase domain-containing protein" evidence="3">
    <location>
        <begin position="26"/>
        <end position="567"/>
    </location>
</feature>
<evidence type="ECO:0000313" key="5">
    <source>
        <dbReference type="EMBL" id="GIJ73764.1"/>
    </source>
</evidence>
<organism evidence="5 6">
    <name type="scientific">Virgisporangium ochraceum</name>
    <dbReference type="NCBI Taxonomy" id="65505"/>
    <lineage>
        <taxon>Bacteria</taxon>
        <taxon>Bacillati</taxon>
        <taxon>Actinomycetota</taxon>
        <taxon>Actinomycetes</taxon>
        <taxon>Micromonosporales</taxon>
        <taxon>Micromonosporaceae</taxon>
        <taxon>Virgisporangium</taxon>
    </lineage>
</organism>
<dbReference type="Pfam" id="PF05345">
    <property type="entry name" value="He_PIG"/>
    <property type="match status" value="1"/>
</dbReference>
<dbReference type="Gene3D" id="3.40.50.1110">
    <property type="entry name" value="SGNH hydrolase"/>
    <property type="match status" value="1"/>
</dbReference>
<gene>
    <name evidence="5" type="ORF">Voc01_086810</name>
</gene>
<protein>
    <recommendedName>
        <fullName evidence="4">SGNH hydrolase-type esterase domain-containing protein</fullName>
    </recommendedName>
</protein>
<dbReference type="Proteomes" id="UP000635606">
    <property type="component" value="Unassembled WGS sequence"/>
</dbReference>
<dbReference type="CDD" id="cd01823">
    <property type="entry name" value="SEST_like"/>
    <property type="match status" value="1"/>
</dbReference>
<reference evidence="5" key="1">
    <citation type="submission" date="2021-01" db="EMBL/GenBank/DDBJ databases">
        <title>Whole genome shotgun sequence of Virgisporangium ochraceum NBRC 16418.</title>
        <authorList>
            <person name="Komaki H."/>
            <person name="Tamura T."/>
        </authorList>
    </citation>
    <scope>NUCLEOTIDE SEQUENCE</scope>
    <source>
        <strain evidence="5">NBRC 16418</strain>
    </source>
</reference>
<evidence type="ECO:0000256" key="2">
    <source>
        <dbReference type="PIRSR" id="PIRSR637460-2"/>
    </source>
</evidence>
<feature type="disulfide bond" evidence="2">
    <location>
        <begin position="132"/>
        <end position="152"/>
    </location>
</feature>
<dbReference type="InterPro" id="IPR037460">
    <property type="entry name" value="SEST-like"/>
</dbReference>
<evidence type="ECO:0000259" key="4">
    <source>
        <dbReference type="Pfam" id="PF13472"/>
    </source>
</evidence>
<dbReference type="InterPro" id="IPR036514">
    <property type="entry name" value="SGNH_hydro_sf"/>
</dbReference>